<feature type="region of interest" description="Disordered" evidence="1">
    <location>
        <begin position="72"/>
        <end position="95"/>
    </location>
</feature>
<protein>
    <submittedName>
        <fullName evidence="2">Uncharacterized protein</fullName>
    </submittedName>
</protein>
<dbReference type="EMBL" id="SPHZ02000003">
    <property type="protein sequence ID" value="KAF0925815.1"/>
    <property type="molecule type" value="Genomic_DNA"/>
</dbReference>
<evidence type="ECO:0000313" key="3">
    <source>
        <dbReference type="Proteomes" id="UP000479710"/>
    </source>
</evidence>
<evidence type="ECO:0000313" key="2">
    <source>
        <dbReference type="EMBL" id="KAF0925815.1"/>
    </source>
</evidence>
<name>A0A6G1EMI6_9ORYZ</name>
<proteinExistence type="predicted"/>
<comment type="caution">
    <text evidence="2">The sequence shown here is derived from an EMBL/GenBank/DDBJ whole genome shotgun (WGS) entry which is preliminary data.</text>
</comment>
<dbReference type="Proteomes" id="UP000479710">
    <property type="component" value="Unassembled WGS sequence"/>
</dbReference>
<dbReference type="AlphaFoldDB" id="A0A6G1EMI6"/>
<accession>A0A6G1EMI6</accession>
<reference evidence="2 3" key="1">
    <citation type="submission" date="2019-11" db="EMBL/GenBank/DDBJ databases">
        <title>Whole genome sequence of Oryza granulata.</title>
        <authorList>
            <person name="Li W."/>
        </authorList>
    </citation>
    <scope>NUCLEOTIDE SEQUENCE [LARGE SCALE GENOMIC DNA]</scope>
    <source>
        <strain evidence="3">cv. Menghai</strain>
        <tissue evidence="2">Leaf</tissue>
    </source>
</reference>
<evidence type="ECO:0000256" key="1">
    <source>
        <dbReference type="SAM" id="MobiDB-lite"/>
    </source>
</evidence>
<gene>
    <name evidence="2" type="ORF">E2562_018468</name>
</gene>
<organism evidence="2 3">
    <name type="scientific">Oryza meyeriana var. granulata</name>
    <dbReference type="NCBI Taxonomy" id="110450"/>
    <lineage>
        <taxon>Eukaryota</taxon>
        <taxon>Viridiplantae</taxon>
        <taxon>Streptophyta</taxon>
        <taxon>Embryophyta</taxon>
        <taxon>Tracheophyta</taxon>
        <taxon>Spermatophyta</taxon>
        <taxon>Magnoliopsida</taxon>
        <taxon>Liliopsida</taxon>
        <taxon>Poales</taxon>
        <taxon>Poaceae</taxon>
        <taxon>BOP clade</taxon>
        <taxon>Oryzoideae</taxon>
        <taxon>Oryzeae</taxon>
        <taxon>Oryzinae</taxon>
        <taxon>Oryza</taxon>
        <taxon>Oryza meyeriana</taxon>
    </lineage>
</organism>
<sequence>MPTSNKQVLTPWPAAWISSKEMARQVALPPDQRVEVIDKLGEGERISDNDQDFSNTDHVVNHIFGGSTAYASKRRESTSGPSERYARAHSILHTT</sequence>
<keyword evidence="3" id="KW-1185">Reference proteome</keyword>